<dbReference type="Pfam" id="PF00577">
    <property type="entry name" value="Usher"/>
    <property type="match status" value="1"/>
</dbReference>
<dbReference type="PANTHER" id="PTHR30451">
    <property type="entry name" value="OUTER MEMBRANE USHER PROTEIN"/>
    <property type="match status" value="1"/>
</dbReference>
<dbReference type="PROSITE" id="PS01151">
    <property type="entry name" value="FIMBRIAL_USHER"/>
    <property type="match status" value="1"/>
</dbReference>
<dbReference type="RefSeq" id="WP_167124607.1">
    <property type="nucleotide sequence ID" value="NZ_JAAQQR010000003.1"/>
</dbReference>
<dbReference type="InterPro" id="IPR025949">
    <property type="entry name" value="PapC-like_C"/>
</dbReference>
<keyword evidence="9" id="KW-1029">Fimbrium biogenesis</keyword>
<comment type="subcellular location">
    <subcellularLocation>
        <location evidence="1 9">Cell outer membrane</location>
        <topology evidence="1 9">Multi-pass membrane protein</topology>
    </subcellularLocation>
</comment>
<evidence type="ECO:0000256" key="9">
    <source>
        <dbReference type="RuleBase" id="RU003884"/>
    </source>
</evidence>
<evidence type="ECO:0000256" key="8">
    <source>
        <dbReference type="ARBA" id="ARBA00023237"/>
    </source>
</evidence>
<accession>A0ABX0Q4Y0</accession>
<feature type="domain" description="PapC-like C-terminal" evidence="11">
    <location>
        <begin position="801"/>
        <end position="863"/>
    </location>
</feature>
<evidence type="ECO:0000256" key="10">
    <source>
        <dbReference type="SAM" id="SignalP"/>
    </source>
</evidence>
<dbReference type="InterPro" id="IPR042186">
    <property type="entry name" value="FimD_plug_dom"/>
</dbReference>
<feature type="domain" description="PapC N-terminal" evidence="12">
    <location>
        <begin position="54"/>
        <end position="205"/>
    </location>
</feature>
<evidence type="ECO:0000259" key="11">
    <source>
        <dbReference type="Pfam" id="PF13953"/>
    </source>
</evidence>
<evidence type="ECO:0000313" key="14">
    <source>
        <dbReference type="Proteomes" id="UP001429601"/>
    </source>
</evidence>
<proteinExistence type="inferred from homology"/>
<keyword evidence="14" id="KW-1185">Reference proteome</keyword>
<evidence type="ECO:0000256" key="5">
    <source>
        <dbReference type="ARBA" id="ARBA00022692"/>
    </source>
</evidence>
<dbReference type="Gene3D" id="2.60.40.2610">
    <property type="entry name" value="Outer membrane usher protein FimD, plug domain"/>
    <property type="match status" value="1"/>
</dbReference>
<dbReference type="InterPro" id="IPR037224">
    <property type="entry name" value="PapC_N_sf"/>
</dbReference>
<evidence type="ECO:0000256" key="3">
    <source>
        <dbReference type="ARBA" id="ARBA00022448"/>
    </source>
</evidence>
<keyword evidence="4" id="KW-1134">Transmembrane beta strand</keyword>
<sequence>MFNAARKSTSNTTMPLSGMRVKMCAAALVAALWGGPVYAEAPAAAAASPSEVDFDSSFLMGGGTGMDVSRFDKGNVVLPGEYSVDVVVKDGWSGHRNVTFKAPNPHANAEPCFDRNTLTLFGVDLARVQAEARKSGHAVPAPSDTLECGTIATYVPGASTSFDAGEQRLDISVPQIYLLRNAKDSVDPSLWQHGIDAGLLNYDFSSYSSRVGGMRDDSAFVGLTAGVNVGGWRFRHQGNLQWSNRGGSQYVSGLAYAQHDLTRWKAQLTVGDTATDGSMFDAVPIRGASITSDPRMLPNRDNVFAPMVRGVADSNAQVTVRQHGQVIYQTSVPAGPFELSDVNPISNGGDLDVSIKEADGRQHGFTVPYSVAPGMLTPGTQRFSLAAGTANLTNLHRRVPMFQATLQRGLSNRLTAYAGLTGASGYAAAVAGAALNTHLGAFNADVTVAHLHLPGGPTEQGHSIRLAYSKGLNDLGTNLSLAAYRYSSSGYHSLSDAVTLRGNWAHGAGSDTFQPAHERNEFRVSLSQRIGERGSLYLQGSSTQYWHGDSQVTFSAGYSAQIRSVSYGVTLQRTRVTRDTAAFGRLPGPPPLTAMPRHPMDTQIMFNVSMPLGSMGSAPILSTSYTRNTNGLANAQAQLTGTAGAARAINYGVAVSQARGRDSRSNSARAYAGYTGSKGMVMANASTGSGATQFGLNASGGLLAHSGGITLSQSLGEAVAIIHAPGAAGAKVEQGSNVRVDRHGYAVVPYLTPYRNNTVNLDPSGMSLSAELKQTSQIVAPRAGSVVRLEYKTVTGRSAIIDATQPNGAPLPFGADVTDASGQSVGAVGQGSQVLVRGVPDAGQLDVRWGSAPTDACSLEYSIAPDSGDAYAQASGTCVAPKAAASQTNPAPVAQAD</sequence>
<name>A0ABX0Q4Y0_9GAMM</name>
<dbReference type="SUPFAM" id="SSF141729">
    <property type="entry name" value="FimD N-terminal domain-like"/>
    <property type="match status" value="1"/>
</dbReference>
<dbReference type="InterPro" id="IPR000015">
    <property type="entry name" value="Fimb_usher"/>
</dbReference>
<evidence type="ECO:0000259" key="12">
    <source>
        <dbReference type="Pfam" id="PF13954"/>
    </source>
</evidence>
<dbReference type="Gene3D" id="2.60.40.2070">
    <property type="match status" value="1"/>
</dbReference>
<dbReference type="InterPro" id="IPR025885">
    <property type="entry name" value="PapC_N"/>
</dbReference>
<dbReference type="InterPro" id="IPR018030">
    <property type="entry name" value="Fimbrial_membr_usher_CS"/>
</dbReference>
<gene>
    <name evidence="13" type="ORF">HBF26_07325</name>
</gene>
<evidence type="ECO:0000313" key="13">
    <source>
        <dbReference type="EMBL" id="NID04692.1"/>
    </source>
</evidence>
<protein>
    <submittedName>
        <fullName evidence="13">Fimbrial biogenesis outer membrane usher protein</fullName>
    </submittedName>
</protein>
<keyword evidence="8 9" id="KW-0998">Cell outer membrane</keyword>
<dbReference type="Proteomes" id="UP001429601">
    <property type="component" value="Unassembled WGS sequence"/>
</dbReference>
<feature type="signal peptide" evidence="10">
    <location>
        <begin position="1"/>
        <end position="39"/>
    </location>
</feature>
<dbReference type="Pfam" id="PF13953">
    <property type="entry name" value="PapC_C"/>
    <property type="match status" value="1"/>
</dbReference>
<dbReference type="PANTHER" id="PTHR30451:SF20">
    <property type="entry name" value="FIMBRIAE USHER"/>
    <property type="match status" value="1"/>
</dbReference>
<reference evidence="13 14" key="1">
    <citation type="journal article" date="2011" name="Curr. Microbiol.">
        <title>Luteibacter jiangsuensis sp. nov.: a methamidophos-degrading bacterium isolated from a methamidophos-manufacturing factory.</title>
        <authorList>
            <person name="Wang L."/>
            <person name="Wang G.L."/>
            <person name="Li S.P."/>
            <person name="Jiang J.D."/>
        </authorList>
    </citation>
    <scope>NUCLEOTIDE SEQUENCE [LARGE SCALE GENOMIC DNA]</scope>
    <source>
        <strain evidence="13 14">CGMCC 1.10133</strain>
    </source>
</reference>
<evidence type="ECO:0000256" key="4">
    <source>
        <dbReference type="ARBA" id="ARBA00022452"/>
    </source>
</evidence>
<dbReference type="Gene3D" id="2.60.40.3110">
    <property type="match status" value="1"/>
</dbReference>
<keyword evidence="7 9" id="KW-0472">Membrane</keyword>
<keyword evidence="5 9" id="KW-0812">Transmembrane</keyword>
<dbReference type="EMBL" id="JAAQQR010000003">
    <property type="protein sequence ID" value="NID04692.1"/>
    <property type="molecule type" value="Genomic_DNA"/>
</dbReference>
<evidence type="ECO:0000256" key="7">
    <source>
        <dbReference type="ARBA" id="ARBA00023136"/>
    </source>
</evidence>
<dbReference type="Pfam" id="PF13954">
    <property type="entry name" value="PapC_N"/>
    <property type="match status" value="1"/>
</dbReference>
<keyword evidence="6 10" id="KW-0732">Signal</keyword>
<dbReference type="InterPro" id="IPR043142">
    <property type="entry name" value="PapC-like_C_sf"/>
</dbReference>
<keyword evidence="3 9" id="KW-0813">Transport</keyword>
<comment type="caution">
    <text evidence="13">The sequence shown here is derived from an EMBL/GenBank/DDBJ whole genome shotgun (WGS) entry which is preliminary data.</text>
</comment>
<evidence type="ECO:0000256" key="6">
    <source>
        <dbReference type="ARBA" id="ARBA00022729"/>
    </source>
</evidence>
<evidence type="ECO:0000256" key="1">
    <source>
        <dbReference type="ARBA" id="ARBA00004571"/>
    </source>
</evidence>
<dbReference type="Gene3D" id="3.10.20.410">
    <property type="match status" value="1"/>
</dbReference>
<evidence type="ECO:0000256" key="2">
    <source>
        <dbReference type="ARBA" id="ARBA00008064"/>
    </source>
</evidence>
<comment type="similarity">
    <text evidence="2 9">Belongs to the fimbrial export usher family.</text>
</comment>
<organism evidence="13 14">
    <name type="scientific">Luteibacter jiangsuensis</name>
    <dbReference type="NCBI Taxonomy" id="637577"/>
    <lineage>
        <taxon>Bacteria</taxon>
        <taxon>Pseudomonadati</taxon>
        <taxon>Pseudomonadota</taxon>
        <taxon>Gammaproteobacteria</taxon>
        <taxon>Lysobacterales</taxon>
        <taxon>Rhodanobacteraceae</taxon>
        <taxon>Luteibacter</taxon>
    </lineage>
</organism>
<feature type="chain" id="PRO_5047268568" evidence="10">
    <location>
        <begin position="40"/>
        <end position="897"/>
    </location>
</feature>